<evidence type="ECO:0000313" key="5">
    <source>
        <dbReference type="Proteomes" id="UP001595846"/>
    </source>
</evidence>
<evidence type="ECO:0000259" key="3">
    <source>
        <dbReference type="Pfam" id="PF24008"/>
    </source>
</evidence>
<organism evidence="4 5">
    <name type="scientific">Halovivax cerinus</name>
    <dbReference type="NCBI Taxonomy" id="1487865"/>
    <lineage>
        <taxon>Archaea</taxon>
        <taxon>Methanobacteriati</taxon>
        <taxon>Methanobacteriota</taxon>
        <taxon>Stenosarchaea group</taxon>
        <taxon>Halobacteria</taxon>
        <taxon>Halobacteriales</taxon>
        <taxon>Natrialbaceae</taxon>
        <taxon>Halovivax</taxon>
    </lineage>
</organism>
<dbReference type="Pfam" id="PF24008">
    <property type="entry name" value="DUF7322"/>
    <property type="match status" value="1"/>
</dbReference>
<proteinExistence type="predicted"/>
<dbReference type="GO" id="GO:0008233">
    <property type="term" value="F:peptidase activity"/>
    <property type="evidence" value="ECO:0007669"/>
    <property type="project" value="UniProtKB-KW"/>
</dbReference>
<dbReference type="AlphaFoldDB" id="A0ABD5NJR4"/>
<keyword evidence="2" id="KW-1133">Transmembrane helix</keyword>
<reference evidence="4 5" key="1">
    <citation type="journal article" date="2019" name="Int. J. Syst. Evol. Microbiol.">
        <title>The Global Catalogue of Microorganisms (GCM) 10K type strain sequencing project: providing services to taxonomists for standard genome sequencing and annotation.</title>
        <authorList>
            <consortium name="The Broad Institute Genomics Platform"/>
            <consortium name="The Broad Institute Genome Sequencing Center for Infectious Disease"/>
            <person name="Wu L."/>
            <person name="Ma J."/>
        </authorList>
    </citation>
    <scope>NUCLEOTIDE SEQUENCE [LARGE SCALE GENOMIC DNA]</scope>
    <source>
        <strain evidence="4 5">IBRC-M 10256</strain>
    </source>
</reference>
<dbReference type="InterPro" id="IPR055746">
    <property type="entry name" value="DUF7322"/>
</dbReference>
<accession>A0ABD5NJR4</accession>
<dbReference type="Proteomes" id="UP001595846">
    <property type="component" value="Unassembled WGS sequence"/>
</dbReference>
<keyword evidence="2" id="KW-0812">Transmembrane</keyword>
<feature type="compositionally biased region" description="Acidic residues" evidence="1">
    <location>
        <begin position="1"/>
        <end position="25"/>
    </location>
</feature>
<dbReference type="EMBL" id="JBHSAQ010000001">
    <property type="protein sequence ID" value="MFC3957292.1"/>
    <property type="molecule type" value="Genomic_DNA"/>
</dbReference>
<sequence>MGLDDFELEPGAAEPDEWDPEDDLHDPDADGLTVPQVSTDESDVDSELVRTFWTIVLICNVAILLVSVGPMLWYFLDMAREGLALVLGGLVLFGLAYRRYRRFEDGASAPTEADTETDGFRPESTGERSTSPSEREES</sequence>
<dbReference type="GeneID" id="73904541"/>
<keyword evidence="5" id="KW-1185">Reference proteome</keyword>
<keyword evidence="4" id="KW-0378">Hydrolase</keyword>
<feature type="transmembrane region" description="Helical" evidence="2">
    <location>
        <begin position="52"/>
        <end position="76"/>
    </location>
</feature>
<feature type="domain" description="DUF7322" evidence="3">
    <location>
        <begin position="42"/>
        <end position="102"/>
    </location>
</feature>
<evidence type="ECO:0000256" key="2">
    <source>
        <dbReference type="SAM" id="Phobius"/>
    </source>
</evidence>
<dbReference type="RefSeq" id="WP_256531783.1">
    <property type="nucleotide sequence ID" value="NZ_CP101824.1"/>
</dbReference>
<gene>
    <name evidence="4" type="ORF">ACFOUR_02740</name>
</gene>
<comment type="caution">
    <text evidence="4">The sequence shown here is derived from an EMBL/GenBank/DDBJ whole genome shotgun (WGS) entry which is preliminary data.</text>
</comment>
<evidence type="ECO:0000256" key="1">
    <source>
        <dbReference type="SAM" id="MobiDB-lite"/>
    </source>
</evidence>
<feature type="region of interest" description="Disordered" evidence="1">
    <location>
        <begin position="106"/>
        <end position="138"/>
    </location>
</feature>
<protein>
    <submittedName>
        <fullName evidence="4">CAAX protease family protein</fullName>
    </submittedName>
</protein>
<feature type="transmembrane region" description="Helical" evidence="2">
    <location>
        <begin position="82"/>
        <end position="100"/>
    </location>
</feature>
<name>A0ABD5NJR4_9EURY</name>
<keyword evidence="4" id="KW-0645">Protease</keyword>
<evidence type="ECO:0000313" key="4">
    <source>
        <dbReference type="EMBL" id="MFC3957292.1"/>
    </source>
</evidence>
<feature type="region of interest" description="Disordered" evidence="1">
    <location>
        <begin position="1"/>
        <end position="43"/>
    </location>
</feature>
<keyword evidence="2" id="KW-0472">Membrane</keyword>
<dbReference type="GO" id="GO:0006508">
    <property type="term" value="P:proteolysis"/>
    <property type="evidence" value="ECO:0007669"/>
    <property type="project" value="UniProtKB-KW"/>
</dbReference>